<dbReference type="HOGENOM" id="CLU_121823_6_0_9"/>
<dbReference type="GO" id="GO:0003677">
    <property type="term" value="F:DNA binding"/>
    <property type="evidence" value="ECO:0007669"/>
    <property type="project" value="InterPro"/>
</dbReference>
<dbReference type="STRING" id="1128398.Curi_c07990"/>
<dbReference type="OrthoDB" id="129822at2"/>
<dbReference type="RefSeq" id="WP_014967009.1">
    <property type="nucleotide sequence ID" value="NC_018664.1"/>
</dbReference>
<dbReference type="InterPro" id="IPR011067">
    <property type="entry name" value="Plasmid_toxin/cell-grow_inhib"/>
</dbReference>
<comment type="similarity">
    <text evidence="1">Belongs to the PemK/MazF family.</text>
</comment>
<evidence type="ECO:0000313" key="4">
    <source>
        <dbReference type="Proteomes" id="UP000006094"/>
    </source>
</evidence>
<dbReference type="KEGG" id="cad:Curi_c07990"/>
<proteinExistence type="inferred from homology"/>
<organism evidence="3 4">
    <name type="scientific">Gottschalkia acidurici (strain ATCC 7906 / DSM 604 / BCRC 14475 / CIP 104303 / KCTC 5404 / NCIMB 10678 / 9a)</name>
    <name type="common">Clostridium acidurici</name>
    <dbReference type="NCBI Taxonomy" id="1128398"/>
    <lineage>
        <taxon>Bacteria</taxon>
        <taxon>Bacillati</taxon>
        <taxon>Bacillota</taxon>
        <taxon>Tissierellia</taxon>
        <taxon>Tissierellales</taxon>
        <taxon>Gottschalkiaceae</taxon>
        <taxon>Gottschalkia</taxon>
    </lineage>
</organism>
<sequence>MGRFVKGDVVVVPFPFSDLSQSKKRPALVLVDLNGDDLILSQITSQNIYDNYSIKIETDDFGEGSLNRTSNIRPNKIFTADEDIVLYKI</sequence>
<gene>
    <name evidence="3" type="ordered locus">Curi_c07990</name>
</gene>
<dbReference type="EMBL" id="CP003326">
    <property type="protein sequence ID" value="AFS77872.1"/>
    <property type="molecule type" value="Genomic_DNA"/>
</dbReference>
<protein>
    <submittedName>
        <fullName evidence="3">PemK-like protein</fullName>
    </submittedName>
</protein>
<evidence type="ECO:0000313" key="3">
    <source>
        <dbReference type="EMBL" id="AFS77872.1"/>
    </source>
</evidence>
<accession>K0AYM5</accession>
<dbReference type="InterPro" id="IPR003477">
    <property type="entry name" value="PemK-like"/>
</dbReference>
<evidence type="ECO:0000256" key="2">
    <source>
        <dbReference type="ARBA" id="ARBA00022649"/>
    </source>
</evidence>
<name>K0AYM5_GOTA9</name>
<dbReference type="AlphaFoldDB" id="K0AYM5"/>
<dbReference type="eggNOG" id="COG2337">
    <property type="taxonomic scope" value="Bacteria"/>
</dbReference>
<dbReference type="Proteomes" id="UP000006094">
    <property type="component" value="Chromosome"/>
</dbReference>
<dbReference type="Gene3D" id="2.30.30.110">
    <property type="match status" value="1"/>
</dbReference>
<reference evidence="3 4" key="1">
    <citation type="journal article" date="2012" name="PLoS ONE">
        <title>The purine-utilizing bacterium Clostridium acidurici 9a: a genome-guided metabolic reconsideration.</title>
        <authorList>
            <person name="Hartwich K."/>
            <person name="Poehlein A."/>
            <person name="Daniel R."/>
        </authorList>
    </citation>
    <scope>NUCLEOTIDE SEQUENCE [LARGE SCALE GENOMIC DNA]</scope>
    <source>
        <strain evidence="4">ATCC 7906 / DSM 604 / BCRC 14475 / CIP 104303 / KCTC 5404 / NCIMB 10678 / 9a</strain>
    </source>
</reference>
<dbReference type="SUPFAM" id="SSF50118">
    <property type="entry name" value="Cell growth inhibitor/plasmid maintenance toxic component"/>
    <property type="match status" value="1"/>
</dbReference>
<evidence type="ECO:0000256" key="1">
    <source>
        <dbReference type="ARBA" id="ARBA00007521"/>
    </source>
</evidence>
<keyword evidence="2" id="KW-1277">Toxin-antitoxin system</keyword>
<dbReference type="Pfam" id="PF02452">
    <property type="entry name" value="PemK_toxin"/>
    <property type="match status" value="1"/>
</dbReference>
<dbReference type="PATRIC" id="fig|1128398.3.peg.851"/>
<keyword evidence="4" id="KW-1185">Reference proteome</keyword>